<proteinExistence type="predicted"/>
<dbReference type="Proteomes" id="UP000181941">
    <property type="component" value="Unassembled WGS sequence"/>
</dbReference>
<gene>
    <name evidence="1" type="ORF">AUJ23_01420</name>
</gene>
<reference evidence="1 2" key="1">
    <citation type="journal article" date="2016" name="Environ. Microbiol.">
        <title>Genomic resolution of a cold subsurface aquifer community provides metabolic insights for novel microbes adapted to high CO concentrations.</title>
        <authorList>
            <person name="Probst A.J."/>
            <person name="Castelle C.J."/>
            <person name="Singh A."/>
            <person name="Brown C.T."/>
            <person name="Anantharaman K."/>
            <person name="Sharon I."/>
            <person name="Hug L.A."/>
            <person name="Burstein D."/>
            <person name="Emerson J.B."/>
            <person name="Thomas B.C."/>
            <person name="Banfield J.F."/>
        </authorList>
    </citation>
    <scope>NUCLEOTIDE SEQUENCE [LARGE SCALE GENOMIC DNA]</scope>
    <source>
        <strain evidence="1">CG1_02_32_51</strain>
    </source>
</reference>
<protein>
    <submittedName>
        <fullName evidence="1">Uncharacterized protein</fullName>
    </submittedName>
</protein>
<comment type="caution">
    <text evidence="1">The sequence shown here is derived from an EMBL/GenBank/DDBJ whole genome shotgun (WGS) entry which is preliminary data.</text>
</comment>
<accession>A0A1J4U7I3</accession>
<sequence length="130" mass="14959">MEFSKLLEELKKLNLSIDKFAIFGSGPLAVRKIREASDIDIVVLSDLYNKFAKDYQINDYNGNITIGNIEICKSCEPLTETIEKLIETADVIDGFPFVSLEYILQFKKILNREKDKRDVKLIEDYLSKTC</sequence>
<dbReference type="AlphaFoldDB" id="A0A1J4U7I3"/>
<name>A0A1J4U7I3_9BACT</name>
<evidence type="ECO:0000313" key="2">
    <source>
        <dbReference type="Proteomes" id="UP000181941"/>
    </source>
</evidence>
<dbReference type="EMBL" id="MNVC01000015">
    <property type="protein sequence ID" value="OIO19848.1"/>
    <property type="molecule type" value="Genomic_DNA"/>
</dbReference>
<dbReference type="STRING" id="1805238.AUJ23_01420"/>
<evidence type="ECO:0000313" key="1">
    <source>
        <dbReference type="EMBL" id="OIO19848.1"/>
    </source>
</evidence>
<organism evidence="1 2">
    <name type="scientific">Candidatus Magasanikbacteria bacterium CG1_02_32_51</name>
    <dbReference type="NCBI Taxonomy" id="1805238"/>
    <lineage>
        <taxon>Bacteria</taxon>
        <taxon>Candidatus Magasanikiibacteriota</taxon>
    </lineage>
</organism>